<dbReference type="GO" id="GO:0030973">
    <property type="term" value="F:molybdate ion binding"/>
    <property type="evidence" value="ECO:0007669"/>
    <property type="project" value="TreeGrafter"/>
</dbReference>
<dbReference type="PROSITE" id="PS51257">
    <property type="entry name" value="PROKAR_LIPOPROTEIN"/>
    <property type="match status" value="1"/>
</dbReference>
<dbReference type="PIRSF" id="PIRSF004846">
    <property type="entry name" value="ModA"/>
    <property type="match status" value="1"/>
</dbReference>
<evidence type="ECO:0000313" key="5">
    <source>
        <dbReference type="EMBL" id="RFS85659.1"/>
    </source>
</evidence>
<dbReference type="PANTHER" id="PTHR30632:SF0">
    <property type="entry name" value="SULFATE-BINDING PROTEIN"/>
    <property type="match status" value="1"/>
</dbReference>
<evidence type="ECO:0000313" key="6">
    <source>
        <dbReference type="Proteomes" id="UP000262882"/>
    </source>
</evidence>
<feature type="binding site" evidence="4">
    <location>
        <position position="191"/>
    </location>
    <ligand>
        <name>molybdate</name>
        <dbReference type="ChEBI" id="CHEBI:36264"/>
    </ligand>
</feature>
<sequence length="259" mass="27348">MPDSPRRRRLLASVPLTALTVLTFGAGCGGSSGPTTLTVLASSSLTEALDEIGTAYHHKHPDVRLHFEFGDAPRIADRLSGHHPGDVVVTADHVSLNDSDEALTGRRRTVAHTSLTIAVAPGNPHRLRGLDDLTRPRLRVAVGADTVPVGRYTRQVLAKAGLTVRWSSQEISARAVLDRVRSGEADAGLVYVTDLRSAGVAVSSVPIPATQNVTVTFPAAAIGDSDHKEAASAFVSWLVTPTAQKLLNKHGFATPTSPQ</sequence>
<evidence type="ECO:0000256" key="1">
    <source>
        <dbReference type="ARBA" id="ARBA00009175"/>
    </source>
</evidence>
<evidence type="ECO:0000256" key="3">
    <source>
        <dbReference type="ARBA" id="ARBA00022729"/>
    </source>
</evidence>
<keyword evidence="6" id="KW-1185">Reference proteome</keyword>
<dbReference type="InterPro" id="IPR005950">
    <property type="entry name" value="ModA"/>
</dbReference>
<dbReference type="Gene3D" id="3.40.190.10">
    <property type="entry name" value="Periplasmic binding protein-like II"/>
    <property type="match status" value="2"/>
</dbReference>
<evidence type="ECO:0000256" key="4">
    <source>
        <dbReference type="PIRSR" id="PIRSR004846-1"/>
    </source>
</evidence>
<dbReference type="NCBIfam" id="TIGR01256">
    <property type="entry name" value="modA"/>
    <property type="match status" value="1"/>
</dbReference>
<dbReference type="AlphaFoldDB" id="A0A372GKK5"/>
<comment type="similarity">
    <text evidence="1">Belongs to the bacterial solute-binding protein ModA family.</text>
</comment>
<reference evidence="5 6" key="1">
    <citation type="submission" date="2018-08" db="EMBL/GenBank/DDBJ databases">
        <title>Actinomadura spongicola sp. nov., isolated from marine sponge Leucetta chagosensis.</title>
        <authorList>
            <person name="Li L."/>
            <person name="Lin H.W."/>
        </authorList>
    </citation>
    <scope>NUCLEOTIDE SEQUENCE [LARGE SCALE GENOMIC DNA]</scope>
    <source>
        <strain evidence="5 6">LHW52907</strain>
    </source>
</reference>
<dbReference type="GO" id="GO:0015689">
    <property type="term" value="P:molybdate ion transport"/>
    <property type="evidence" value="ECO:0007669"/>
    <property type="project" value="InterPro"/>
</dbReference>
<accession>A0A372GKK5</accession>
<proteinExistence type="inferred from homology"/>
<protein>
    <submittedName>
        <fullName evidence="5">Molybdate ABC transporter substrate-binding protein</fullName>
    </submittedName>
</protein>
<keyword evidence="2 4" id="KW-0479">Metal-binding</keyword>
<dbReference type="SUPFAM" id="SSF53850">
    <property type="entry name" value="Periplasmic binding protein-like II"/>
    <property type="match status" value="1"/>
</dbReference>
<dbReference type="RefSeq" id="WP_117399517.1">
    <property type="nucleotide sequence ID" value="NZ_QVNQ01000003.1"/>
</dbReference>
<keyword evidence="3" id="KW-0732">Signal</keyword>
<dbReference type="Proteomes" id="UP000262882">
    <property type="component" value="Unassembled WGS sequence"/>
</dbReference>
<evidence type="ECO:0000256" key="2">
    <source>
        <dbReference type="ARBA" id="ARBA00022723"/>
    </source>
</evidence>
<dbReference type="GO" id="GO:0046872">
    <property type="term" value="F:metal ion binding"/>
    <property type="evidence" value="ECO:0007669"/>
    <property type="project" value="UniProtKB-KW"/>
</dbReference>
<dbReference type="Pfam" id="PF13531">
    <property type="entry name" value="SBP_bac_11"/>
    <property type="match status" value="1"/>
</dbReference>
<comment type="caution">
    <text evidence="5">The sequence shown here is derived from an EMBL/GenBank/DDBJ whole genome shotgun (WGS) entry which is preliminary data.</text>
</comment>
<dbReference type="OrthoDB" id="9785015at2"/>
<dbReference type="InterPro" id="IPR050682">
    <property type="entry name" value="ModA/WtpA"/>
</dbReference>
<organism evidence="5 6">
    <name type="scientific">Actinomadura spongiicola</name>
    <dbReference type="NCBI Taxonomy" id="2303421"/>
    <lineage>
        <taxon>Bacteria</taxon>
        <taxon>Bacillati</taxon>
        <taxon>Actinomycetota</taxon>
        <taxon>Actinomycetes</taxon>
        <taxon>Streptosporangiales</taxon>
        <taxon>Thermomonosporaceae</taxon>
        <taxon>Actinomadura</taxon>
    </lineage>
</organism>
<feature type="binding site" evidence="4">
    <location>
        <position position="44"/>
    </location>
    <ligand>
        <name>molybdate</name>
        <dbReference type="ChEBI" id="CHEBI:36264"/>
    </ligand>
</feature>
<gene>
    <name evidence="5" type="primary">modA</name>
    <name evidence="5" type="ORF">D0T12_11665</name>
</gene>
<dbReference type="PANTHER" id="PTHR30632">
    <property type="entry name" value="MOLYBDATE-BINDING PERIPLASMIC PROTEIN"/>
    <property type="match status" value="1"/>
</dbReference>
<dbReference type="EMBL" id="QVNQ01000003">
    <property type="protein sequence ID" value="RFS85659.1"/>
    <property type="molecule type" value="Genomic_DNA"/>
</dbReference>
<name>A0A372GKK5_9ACTN</name>
<keyword evidence="4" id="KW-0500">Molybdenum</keyword>